<dbReference type="InterPro" id="IPR029063">
    <property type="entry name" value="SAM-dependent_MTases_sf"/>
</dbReference>
<dbReference type="CDD" id="cd02440">
    <property type="entry name" value="AdoMet_MTases"/>
    <property type="match status" value="1"/>
</dbReference>
<dbReference type="GO" id="GO:0102208">
    <property type="term" value="F:2-polyprenyl-6-hydroxyphenol methylase activity"/>
    <property type="evidence" value="ECO:0007669"/>
    <property type="project" value="UniProtKB-EC"/>
</dbReference>
<dbReference type="GO" id="GO:0032259">
    <property type="term" value="P:methylation"/>
    <property type="evidence" value="ECO:0007669"/>
    <property type="project" value="UniProtKB-KW"/>
</dbReference>
<dbReference type="PANTHER" id="PTHR43591:SF110">
    <property type="entry name" value="RHODANESE DOMAIN-CONTAINING PROTEIN"/>
    <property type="match status" value="1"/>
</dbReference>
<gene>
    <name evidence="2" type="primary">ubiG_42</name>
    <name evidence="2" type="ORF">SDC9_103724</name>
</gene>
<dbReference type="PANTHER" id="PTHR43591">
    <property type="entry name" value="METHYLTRANSFERASE"/>
    <property type="match status" value="1"/>
</dbReference>
<protein>
    <submittedName>
        <fullName evidence="2">Ubiquinone biosynthesis O-methyltransferase</fullName>
        <ecNumber evidence="2">2.1.1.222</ecNumber>
    </submittedName>
</protein>
<dbReference type="SUPFAM" id="SSF53335">
    <property type="entry name" value="S-adenosyl-L-methionine-dependent methyltransferases"/>
    <property type="match status" value="1"/>
</dbReference>
<keyword evidence="2" id="KW-0808">Transferase</keyword>
<proteinExistence type="predicted"/>
<reference evidence="2" key="1">
    <citation type="submission" date="2019-08" db="EMBL/GenBank/DDBJ databases">
        <authorList>
            <person name="Kucharzyk K."/>
            <person name="Murdoch R.W."/>
            <person name="Higgins S."/>
            <person name="Loffler F."/>
        </authorList>
    </citation>
    <scope>NUCLEOTIDE SEQUENCE</scope>
</reference>
<comment type="caution">
    <text evidence="2">The sequence shown here is derived from an EMBL/GenBank/DDBJ whole genome shotgun (WGS) entry which is preliminary data.</text>
</comment>
<dbReference type="Gene3D" id="3.40.50.150">
    <property type="entry name" value="Vaccinia Virus protein VP39"/>
    <property type="match status" value="1"/>
</dbReference>
<sequence>MMAVFNNIANQYDEWYSQKKGAFVDRVETDLAFGLLKLESGMKVLDVGCGTGIFSMKLAEKGCIVTGIDVSEGMLKVAREKAAEKKLPISYHQMDATDLAFEDGAFDAVLTMAAVEFIEDTARAVEEMFRVVKNSGQLLIGTINADSDWGDYYQTKKMQGNSIYRYAIFKTIDDLKAWNPEKLVGTGACLFISPFAEEEEFTLEREKELSETRRGGYICALWRK</sequence>
<dbReference type="GO" id="GO:0008757">
    <property type="term" value="F:S-adenosylmethionine-dependent methyltransferase activity"/>
    <property type="evidence" value="ECO:0007669"/>
    <property type="project" value="InterPro"/>
</dbReference>
<organism evidence="2">
    <name type="scientific">bioreactor metagenome</name>
    <dbReference type="NCBI Taxonomy" id="1076179"/>
    <lineage>
        <taxon>unclassified sequences</taxon>
        <taxon>metagenomes</taxon>
        <taxon>ecological metagenomes</taxon>
    </lineage>
</organism>
<dbReference type="AlphaFoldDB" id="A0A645AUW5"/>
<feature type="domain" description="Methyltransferase type 11" evidence="1">
    <location>
        <begin position="45"/>
        <end position="140"/>
    </location>
</feature>
<dbReference type="Pfam" id="PF08241">
    <property type="entry name" value="Methyltransf_11"/>
    <property type="match status" value="1"/>
</dbReference>
<accession>A0A645AUW5</accession>
<name>A0A645AUW5_9ZZZZ</name>
<keyword evidence="2" id="KW-0489">Methyltransferase</keyword>
<dbReference type="InterPro" id="IPR013216">
    <property type="entry name" value="Methyltransf_11"/>
</dbReference>
<evidence type="ECO:0000259" key="1">
    <source>
        <dbReference type="Pfam" id="PF08241"/>
    </source>
</evidence>
<evidence type="ECO:0000313" key="2">
    <source>
        <dbReference type="EMBL" id="MPM56907.1"/>
    </source>
</evidence>
<dbReference type="EC" id="2.1.1.222" evidence="2"/>
<dbReference type="EMBL" id="VSSQ01015996">
    <property type="protein sequence ID" value="MPM56907.1"/>
    <property type="molecule type" value="Genomic_DNA"/>
</dbReference>
<keyword evidence="2" id="KW-0830">Ubiquinone</keyword>